<feature type="non-terminal residue" evidence="2">
    <location>
        <position position="1"/>
    </location>
</feature>
<sequence length="115" mass="13131">LRRLREAVSRNRERGEQRPRFPEELREEIAAFADVRSRAGVSLLRTADDLGLAHSTLLLWVKTYRANGRPRLRSVEITESVAPDEHARPALVLPDGTRVENLELNDLLTLLRGLR</sequence>
<dbReference type="EMBL" id="JAGQHS010000453">
    <property type="protein sequence ID" value="MCA9759716.1"/>
    <property type="molecule type" value="Genomic_DNA"/>
</dbReference>
<reference evidence="2" key="1">
    <citation type="submission" date="2020-04" db="EMBL/GenBank/DDBJ databases">
        <authorList>
            <person name="Zhang T."/>
        </authorList>
    </citation>
    <scope>NUCLEOTIDE SEQUENCE</scope>
    <source>
        <strain evidence="2">HKST-UBA02</strain>
    </source>
</reference>
<gene>
    <name evidence="2" type="ORF">KDA27_28220</name>
</gene>
<protein>
    <recommendedName>
        <fullName evidence="4">Transposase</fullName>
    </recommendedName>
</protein>
<comment type="caution">
    <text evidence="2">The sequence shown here is derived from an EMBL/GenBank/DDBJ whole genome shotgun (WGS) entry which is preliminary data.</text>
</comment>
<dbReference type="AlphaFoldDB" id="A0A956NJ46"/>
<accession>A0A956NJ46</accession>
<evidence type="ECO:0000313" key="2">
    <source>
        <dbReference type="EMBL" id="MCA9759716.1"/>
    </source>
</evidence>
<organism evidence="2 3">
    <name type="scientific">Eiseniibacteriota bacterium</name>
    <dbReference type="NCBI Taxonomy" id="2212470"/>
    <lineage>
        <taxon>Bacteria</taxon>
        <taxon>Candidatus Eiseniibacteriota</taxon>
    </lineage>
</organism>
<evidence type="ECO:0000313" key="3">
    <source>
        <dbReference type="Proteomes" id="UP000739538"/>
    </source>
</evidence>
<name>A0A956NJ46_UNCEI</name>
<feature type="region of interest" description="Disordered" evidence="1">
    <location>
        <begin position="1"/>
        <end position="20"/>
    </location>
</feature>
<evidence type="ECO:0008006" key="4">
    <source>
        <dbReference type="Google" id="ProtNLM"/>
    </source>
</evidence>
<dbReference type="Proteomes" id="UP000739538">
    <property type="component" value="Unassembled WGS sequence"/>
</dbReference>
<reference evidence="2" key="2">
    <citation type="journal article" date="2021" name="Microbiome">
        <title>Successional dynamics and alternative stable states in a saline activated sludge microbial community over 9 years.</title>
        <authorList>
            <person name="Wang Y."/>
            <person name="Ye J."/>
            <person name="Ju F."/>
            <person name="Liu L."/>
            <person name="Boyd J.A."/>
            <person name="Deng Y."/>
            <person name="Parks D.H."/>
            <person name="Jiang X."/>
            <person name="Yin X."/>
            <person name="Woodcroft B.J."/>
            <person name="Tyson G.W."/>
            <person name="Hugenholtz P."/>
            <person name="Polz M.F."/>
            <person name="Zhang T."/>
        </authorList>
    </citation>
    <scope>NUCLEOTIDE SEQUENCE</scope>
    <source>
        <strain evidence="2">HKST-UBA02</strain>
    </source>
</reference>
<evidence type="ECO:0000256" key="1">
    <source>
        <dbReference type="SAM" id="MobiDB-lite"/>
    </source>
</evidence>
<dbReference type="Gene3D" id="1.10.10.60">
    <property type="entry name" value="Homeodomain-like"/>
    <property type="match status" value="1"/>
</dbReference>
<proteinExistence type="predicted"/>